<dbReference type="InterPro" id="IPR051678">
    <property type="entry name" value="AGP_Transferase"/>
</dbReference>
<dbReference type="HOGENOM" id="CLU_038193_2_0_1"/>
<dbReference type="Gene3D" id="3.90.1200.10">
    <property type="match status" value="1"/>
</dbReference>
<dbReference type="RefSeq" id="XP_008080931.1">
    <property type="nucleotide sequence ID" value="XM_008082740.1"/>
</dbReference>
<keyword evidence="3" id="KW-1185">Reference proteome</keyword>
<name>S3DIM4_GLAL2</name>
<dbReference type="OrthoDB" id="5598852at2759"/>
<sequence length="339" mass="38347">MDALQHSILSFLGRHDLTPGHLIPCLSFLRARYPGQEIRPIRVQGFCSITYSLGDQYIIQIRPRVYPLDLETLAVARDVYGNHAPSVRLVKRFGNSGLEIYEMSRVQGISLLDHRLGCADSSGLKGLVDGFAEVQILGYKSCKTEGFHKGLVGKSLEYRLKLLERDLPVRFRPVTRYVVDRLDDIVTLPWVFTHGDLVPGNIMVNRTGDRILGLVDWTESEWLPCGMGFYGLDIILGEGEGSAGLKKRFWERLEVGIHVEGGWRGFKRRVELARILGILLWFGIAWDEGRRDRVVEEGRDFEEVERLDAFLGNIDVYAETESKSSEDILVTGGRINSKL</sequence>
<dbReference type="InterPro" id="IPR011009">
    <property type="entry name" value="Kinase-like_dom_sf"/>
</dbReference>
<keyword evidence="2" id="KW-0418">Kinase</keyword>
<dbReference type="eggNOG" id="ENOG502S0H8">
    <property type="taxonomic scope" value="Eukaryota"/>
</dbReference>
<dbReference type="GO" id="GO:0016301">
    <property type="term" value="F:kinase activity"/>
    <property type="evidence" value="ECO:0007669"/>
    <property type="project" value="UniProtKB-KW"/>
</dbReference>
<dbReference type="GeneID" id="19470999"/>
<keyword evidence="2" id="KW-0808">Transferase</keyword>
<dbReference type="EMBL" id="KE145360">
    <property type="protein sequence ID" value="EPE31876.1"/>
    <property type="molecule type" value="Genomic_DNA"/>
</dbReference>
<feature type="domain" description="Aminoglycoside phosphotransferase" evidence="1">
    <location>
        <begin position="55"/>
        <end position="222"/>
    </location>
</feature>
<proteinExistence type="predicted"/>
<dbReference type="InterPro" id="IPR002575">
    <property type="entry name" value="Aminoglycoside_PTrfase"/>
</dbReference>
<dbReference type="PANTHER" id="PTHR21310">
    <property type="entry name" value="AMINOGLYCOSIDE PHOSPHOTRANSFERASE-RELATED-RELATED"/>
    <property type="match status" value="1"/>
</dbReference>
<evidence type="ECO:0000313" key="3">
    <source>
        <dbReference type="Proteomes" id="UP000016922"/>
    </source>
</evidence>
<dbReference type="KEGG" id="glz:GLAREA_11958"/>
<dbReference type="Pfam" id="PF01636">
    <property type="entry name" value="APH"/>
    <property type="match status" value="1"/>
</dbReference>
<dbReference type="OMA" id="LWHGIAF"/>
<evidence type="ECO:0000259" key="1">
    <source>
        <dbReference type="Pfam" id="PF01636"/>
    </source>
</evidence>
<accession>S3DIM4</accession>
<evidence type="ECO:0000313" key="2">
    <source>
        <dbReference type="EMBL" id="EPE31876.1"/>
    </source>
</evidence>
<protein>
    <submittedName>
        <fullName evidence="2">Protein kinase-like (PK-like)</fullName>
    </submittedName>
</protein>
<reference evidence="2 3" key="1">
    <citation type="journal article" date="2013" name="BMC Genomics">
        <title>Genomics-driven discovery of the pneumocandin biosynthetic gene cluster in the fungus Glarea lozoyensis.</title>
        <authorList>
            <person name="Chen L."/>
            <person name="Yue Q."/>
            <person name="Zhang X."/>
            <person name="Xiang M."/>
            <person name="Wang C."/>
            <person name="Li S."/>
            <person name="Che Y."/>
            <person name="Ortiz-Lopez F.J."/>
            <person name="Bills G.F."/>
            <person name="Liu X."/>
            <person name="An Z."/>
        </authorList>
    </citation>
    <scope>NUCLEOTIDE SEQUENCE [LARGE SCALE GENOMIC DNA]</scope>
    <source>
        <strain evidence="3">ATCC 20868 / MF5171</strain>
    </source>
</reference>
<gene>
    <name evidence="2" type="ORF">GLAREA_11958</name>
</gene>
<dbReference type="STRING" id="1116229.S3DIM4"/>
<dbReference type="Proteomes" id="UP000016922">
    <property type="component" value="Unassembled WGS sequence"/>
</dbReference>
<dbReference type="AlphaFoldDB" id="S3DIM4"/>
<organism evidence="2 3">
    <name type="scientific">Glarea lozoyensis (strain ATCC 20868 / MF5171)</name>
    <dbReference type="NCBI Taxonomy" id="1116229"/>
    <lineage>
        <taxon>Eukaryota</taxon>
        <taxon>Fungi</taxon>
        <taxon>Dikarya</taxon>
        <taxon>Ascomycota</taxon>
        <taxon>Pezizomycotina</taxon>
        <taxon>Leotiomycetes</taxon>
        <taxon>Helotiales</taxon>
        <taxon>Helotiaceae</taxon>
        <taxon>Glarea</taxon>
    </lineage>
</organism>
<dbReference type="SUPFAM" id="SSF56112">
    <property type="entry name" value="Protein kinase-like (PK-like)"/>
    <property type="match status" value="1"/>
</dbReference>